<dbReference type="AlphaFoldDB" id="A0A3D9S8F5"/>
<reference evidence="2 3" key="1">
    <citation type="submission" date="2018-08" db="EMBL/GenBank/DDBJ databases">
        <title>Genomic Encyclopedia of Type Strains, Phase III (KMG-III): the genomes of soil and plant-associated and newly described type strains.</title>
        <authorList>
            <person name="Whitman W."/>
        </authorList>
    </citation>
    <scope>NUCLEOTIDE SEQUENCE [LARGE SCALE GENOMIC DNA]</scope>
    <source>
        <strain evidence="2 3">CGMCC 1.10966</strain>
    </source>
</reference>
<dbReference type="InterPro" id="IPR029068">
    <property type="entry name" value="Glyas_Bleomycin-R_OHBP_Dase"/>
</dbReference>
<feature type="domain" description="VOC" evidence="1">
    <location>
        <begin position="12"/>
        <end position="132"/>
    </location>
</feature>
<evidence type="ECO:0000259" key="1">
    <source>
        <dbReference type="PROSITE" id="PS51819"/>
    </source>
</evidence>
<dbReference type="Proteomes" id="UP000256304">
    <property type="component" value="Unassembled WGS sequence"/>
</dbReference>
<dbReference type="SUPFAM" id="SSF54593">
    <property type="entry name" value="Glyoxalase/Bleomycin resistance protein/Dihydroxybiphenyl dioxygenase"/>
    <property type="match status" value="1"/>
</dbReference>
<keyword evidence="2" id="KW-0223">Dioxygenase</keyword>
<dbReference type="Gene3D" id="3.10.180.10">
    <property type="entry name" value="2,3-Dihydroxybiphenyl 1,2-Dioxygenase, domain 1"/>
    <property type="match status" value="1"/>
</dbReference>
<proteinExistence type="predicted"/>
<dbReference type="Pfam" id="PF00903">
    <property type="entry name" value="Glyoxalase"/>
    <property type="match status" value="1"/>
</dbReference>
<dbReference type="PROSITE" id="PS51819">
    <property type="entry name" value="VOC"/>
    <property type="match status" value="1"/>
</dbReference>
<keyword evidence="2" id="KW-0560">Oxidoreductase</keyword>
<name>A0A3D9S8F5_9BACL</name>
<keyword evidence="3" id="KW-1185">Reference proteome</keyword>
<dbReference type="CDD" id="cd06587">
    <property type="entry name" value="VOC"/>
    <property type="match status" value="1"/>
</dbReference>
<sequence>MADQVHVKQQVVKDFTLEIPVKDIQQSAEWYVNYLGFELVEPVLGIAELRLGSGCRICLFQPDHTDETSYWYVKDRDNYRVRVCLRVPDLEQLHSRLSEAGVNVSPIEGDIGCGWAFHFHDINRNKLVAWGGYTKEHVWFYE</sequence>
<dbReference type="GO" id="GO:0051213">
    <property type="term" value="F:dioxygenase activity"/>
    <property type="evidence" value="ECO:0007669"/>
    <property type="project" value="UniProtKB-KW"/>
</dbReference>
<dbReference type="EMBL" id="QTTN01000007">
    <property type="protein sequence ID" value="REE89005.1"/>
    <property type="molecule type" value="Genomic_DNA"/>
</dbReference>
<protein>
    <submittedName>
        <fullName evidence="2">Glyoxalase/bleomycin resistance protein/dioxygenase superfamily protein</fullName>
    </submittedName>
</protein>
<organism evidence="2 3">
    <name type="scientific">Paenibacillus taihuensis</name>
    <dbReference type="NCBI Taxonomy" id="1156355"/>
    <lineage>
        <taxon>Bacteria</taxon>
        <taxon>Bacillati</taxon>
        <taxon>Bacillota</taxon>
        <taxon>Bacilli</taxon>
        <taxon>Bacillales</taxon>
        <taxon>Paenibacillaceae</taxon>
        <taxon>Paenibacillus</taxon>
    </lineage>
</organism>
<evidence type="ECO:0000313" key="3">
    <source>
        <dbReference type="Proteomes" id="UP000256304"/>
    </source>
</evidence>
<dbReference type="InterPro" id="IPR037523">
    <property type="entry name" value="VOC_core"/>
</dbReference>
<accession>A0A3D9S8F5</accession>
<dbReference type="InterPro" id="IPR004360">
    <property type="entry name" value="Glyas_Fos-R_dOase_dom"/>
</dbReference>
<gene>
    <name evidence="2" type="ORF">A8990_107101</name>
</gene>
<comment type="caution">
    <text evidence="2">The sequence shown here is derived from an EMBL/GenBank/DDBJ whole genome shotgun (WGS) entry which is preliminary data.</text>
</comment>
<dbReference type="RefSeq" id="WP_181909461.1">
    <property type="nucleotide sequence ID" value="NZ_QTTN01000007.1"/>
</dbReference>
<evidence type="ECO:0000313" key="2">
    <source>
        <dbReference type="EMBL" id="REE89005.1"/>
    </source>
</evidence>